<comment type="caution">
    <text evidence="2">The sequence shown here is derived from an EMBL/GenBank/DDBJ whole genome shotgun (WGS) entry which is preliminary data.</text>
</comment>
<evidence type="ECO:0000256" key="1">
    <source>
        <dbReference type="SAM" id="SignalP"/>
    </source>
</evidence>
<proteinExistence type="predicted"/>
<dbReference type="RefSeq" id="WP_135481487.1">
    <property type="nucleotide sequence ID" value="NZ_SIJK02000078.1"/>
</dbReference>
<dbReference type="PANTHER" id="PTHR35841:SF1">
    <property type="entry name" value="PHOSPHONATES-BINDING PERIPLASMIC PROTEIN"/>
    <property type="match status" value="1"/>
</dbReference>
<keyword evidence="3" id="KW-1185">Reference proteome</keyword>
<gene>
    <name evidence="2" type="ORF">EYB53_022930</name>
</gene>
<reference evidence="2 3" key="1">
    <citation type="submission" date="2021-03" db="EMBL/GenBank/DDBJ databases">
        <authorList>
            <person name="Grouzdev D.S."/>
        </authorList>
    </citation>
    <scope>NUCLEOTIDE SEQUENCE [LARGE SCALE GENOMIC DNA]</scope>
    <source>
        <strain evidence="2 3">M50-1</strain>
    </source>
</reference>
<evidence type="ECO:0000313" key="3">
    <source>
        <dbReference type="Proteomes" id="UP001193081"/>
    </source>
</evidence>
<feature type="signal peptide" evidence="1">
    <location>
        <begin position="1"/>
        <end position="22"/>
    </location>
</feature>
<sequence length="358" mass="38448">MRVFLGLLVLVMALAGCAQAPAATTTGGNAPAAAPTAPAAATGPLVMAWYPNESGADLKDARDAFGTLISDTLGRPVEHRTTTDYIIAIESVANNNAHLAWFGAEGYVQANERNSSVIPLVIPSGSNGSVESAVYYSWLAVPRGEEDQYRDGDGFSIENIQGKRFSFVSNSSTSGFRVPSSNIVTYFGEKPEWQNLETEDLLEGGPNNFFADVQFGGSHQGSAVNLITDRVDVAAFCDSCVDNYVSLVEGTENQVGAVYRVNDDADEPFNQFPGAEFVLIAAVPVLNAPFVANSSMLTAEEIQKLQAVLTSDEVANNDKIFATQAVIDAGFRPFFRKTDAERFLVVPDSFFDPIRAMR</sequence>
<name>A0ABS4DGL7_9CHLR</name>
<dbReference type="Pfam" id="PF12974">
    <property type="entry name" value="Phosphonate-bd"/>
    <property type="match status" value="1"/>
</dbReference>
<dbReference type="PROSITE" id="PS51257">
    <property type="entry name" value="PROKAR_LIPOPROTEIN"/>
    <property type="match status" value="1"/>
</dbReference>
<dbReference type="Gene3D" id="3.40.190.10">
    <property type="entry name" value="Periplasmic binding protein-like II"/>
    <property type="match status" value="2"/>
</dbReference>
<dbReference type="Proteomes" id="UP001193081">
    <property type="component" value="Unassembled WGS sequence"/>
</dbReference>
<dbReference type="PANTHER" id="PTHR35841">
    <property type="entry name" value="PHOSPHONATES-BINDING PERIPLASMIC PROTEIN"/>
    <property type="match status" value="1"/>
</dbReference>
<keyword evidence="1" id="KW-0732">Signal</keyword>
<dbReference type="SUPFAM" id="SSF53850">
    <property type="entry name" value="Periplasmic binding protein-like II"/>
    <property type="match status" value="1"/>
</dbReference>
<dbReference type="EMBL" id="SIJK02000078">
    <property type="protein sequence ID" value="MBP1468586.1"/>
    <property type="molecule type" value="Genomic_DNA"/>
</dbReference>
<evidence type="ECO:0000313" key="2">
    <source>
        <dbReference type="EMBL" id="MBP1468586.1"/>
    </source>
</evidence>
<feature type="chain" id="PRO_5047290516" evidence="1">
    <location>
        <begin position="23"/>
        <end position="358"/>
    </location>
</feature>
<accession>A0ABS4DGL7</accession>
<organism evidence="2 3">
    <name type="scientific">Candidatus Chloroploca mongolica</name>
    <dbReference type="NCBI Taxonomy" id="2528176"/>
    <lineage>
        <taxon>Bacteria</taxon>
        <taxon>Bacillati</taxon>
        <taxon>Chloroflexota</taxon>
        <taxon>Chloroflexia</taxon>
        <taxon>Chloroflexales</taxon>
        <taxon>Chloroflexineae</taxon>
        <taxon>Oscillochloridaceae</taxon>
        <taxon>Candidatus Chloroploca</taxon>
    </lineage>
</organism>
<protein>
    <submittedName>
        <fullName evidence="2">PhnD/SsuA/transferrin family substrate-binding protein</fullName>
    </submittedName>
</protein>